<feature type="transmembrane region" description="Helical" evidence="4">
    <location>
        <begin position="313"/>
        <end position="333"/>
    </location>
</feature>
<evidence type="ECO:0000313" key="6">
    <source>
        <dbReference type="Proteomes" id="UP000308528"/>
    </source>
</evidence>
<dbReference type="Proteomes" id="UP000308528">
    <property type="component" value="Unassembled WGS sequence"/>
</dbReference>
<evidence type="ECO:0000256" key="1">
    <source>
        <dbReference type="ARBA" id="ARBA00022737"/>
    </source>
</evidence>
<sequence>MDVQGAVARIEQLLRLEKYDAARRIIDAGLRREPEERWLHLCLAEWEFLAGNRDEASRQADTVVGQHPDWCRAHYLNARIRVTEGDFPAAGEAIRAALALSPQVPEYLARMAHIQMVLHEPDKAIASASAALAIGPANVLALNVRSRSLLAQGRMEEAAEAYRVALAIAPDDAYNHLNYARYQIVVDKYRLAQEHYRIALQLRPGLHQARAGLVEAVKLDHRSYRGYQKVLVWSAGSEAQSVMSSLAVVGGSMGGMAVLKTLPSPLSLYVLLFGFLILWAMLGFRYLVNPITNWFLFSNRAHRTLLGQREWRLTYVVTVCVALGLVGALAFLATASSTALAVMTYGGTLVIPAYAIFGDQRVTGPGWWFAVAQPPLAVAGILATHYWVAPEPLYALSFICLSCLAGVMTRQESL</sequence>
<dbReference type="AlphaFoldDB" id="A0A4V3XL75"/>
<keyword evidence="6" id="KW-1185">Reference proteome</keyword>
<keyword evidence="1" id="KW-0677">Repeat</keyword>
<accession>A0A4V3XL75</accession>
<dbReference type="OrthoDB" id="1489995at2"/>
<dbReference type="PANTHER" id="PTHR45586:SF1">
    <property type="entry name" value="LIPOPOLYSACCHARIDE ASSEMBLY PROTEIN B"/>
    <property type="match status" value="1"/>
</dbReference>
<keyword evidence="4" id="KW-1133">Transmembrane helix</keyword>
<feature type="transmembrane region" description="Helical" evidence="4">
    <location>
        <begin position="339"/>
        <end position="357"/>
    </location>
</feature>
<gene>
    <name evidence="5" type="ORF">E4021_09165</name>
</gene>
<comment type="caution">
    <text evidence="5">The sequence shown here is derived from an EMBL/GenBank/DDBJ whole genome shotgun (WGS) entry which is preliminary data.</text>
</comment>
<reference evidence="5 6" key="1">
    <citation type="submission" date="2019-04" db="EMBL/GenBank/DDBJ databases">
        <title>Lewinella litorea sp. nov., isolated from a marine sand.</title>
        <authorList>
            <person name="Yoon J.-H."/>
        </authorList>
    </citation>
    <scope>NUCLEOTIDE SEQUENCE [LARGE SCALE GENOMIC DNA]</scope>
    <source>
        <strain evidence="5 6">HSMS-39</strain>
    </source>
</reference>
<protein>
    <submittedName>
        <fullName evidence="5">Tetratricopeptide repeat protein</fullName>
    </submittedName>
</protein>
<dbReference type="PROSITE" id="PS50005">
    <property type="entry name" value="TPR"/>
    <property type="match status" value="1"/>
</dbReference>
<feature type="transmembrane region" description="Helical" evidence="4">
    <location>
        <begin position="366"/>
        <end position="387"/>
    </location>
</feature>
<dbReference type="InterPro" id="IPR051012">
    <property type="entry name" value="CellSynth/LPSAsmb/PSIAsmb"/>
</dbReference>
<dbReference type="EMBL" id="SRSF01000003">
    <property type="protein sequence ID" value="THH39773.1"/>
    <property type="molecule type" value="Genomic_DNA"/>
</dbReference>
<name>A0A4V3XL75_9BACT</name>
<dbReference type="SUPFAM" id="SSF48452">
    <property type="entry name" value="TPR-like"/>
    <property type="match status" value="1"/>
</dbReference>
<proteinExistence type="predicted"/>
<evidence type="ECO:0000256" key="4">
    <source>
        <dbReference type="SAM" id="Phobius"/>
    </source>
</evidence>
<evidence type="ECO:0000256" key="2">
    <source>
        <dbReference type="ARBA" id="ARBA00022803"/>
    </source>
</evidence>
<dbReference type="Gene3D" id="1.25.40.10">
    <property type="entry name" value="Tetratricopeptide repeat domain"/>
    <property type="match status" value="1"/>
</dbReference>
<dbReference type="RefSeq" id="WP_136458638.1">
    <property type="nucleotide sequence ID" value="NZ_SRSF01000003.1"/>
</dbReference>
<dbReference type="InterPro" id="IPR019734">
    <property type="entry name" value="TPR_rpt"/>
</dbReference>
<dbReference type="PANTHER" id="PTHR45586">
    <property type="entry name" value="TPR REPEAT-CONTAINING PROTEIN PA4667"/>
    <property type="match status" value="1"/>
</dbReference>
<feature type="transmembrane region" description="Helical" evidence="4">
    <location>
        <begin position="266"/>
        <end position="288"/>
    </location>
</feature>
<organism evidence="5 6">
    <name type="scientific">Neolewinella litorea</name>
    <dbReference type="NCBI Taxonomy" id="2562452"/>
    <lineage>
        <taxon>Bacteria</taxon>
        <taxon>Pseudomonadati</taxon>
        <taxon>Bacteroidota</taxon>
        <taxon>Saprospiria</taxon>
        <taxon>Saprospirales</taxon>
        <taxon>Lewinellaceae</taxon>
        <taxon>Neolewinella</taxon>
    </lineage>
</organism>
<dbReference type="Pfam" id="PF13432">
    <property type="entry name" value="TPR_16"/>
    <property type="match status" value="2"/>
</dbReference>
<evidence type="ECO:0000313" key="5">
    <source>
        <dbReference type="EMBL" id="THH39773.1"/>
    </source>
</evidence>
<keyword evidence="2 3" id="KW-0802">TPR repeat</keyword>
<evidence type="ECO:0000256" key="3">
    <source>
        <dbReference type="PROSITE-ProRule" id="PRU00339"/>
    </source>
</evidence>
<feature type="repeat" description="TPR" evidence="3">
    <location>
        <begin position="139"/>
        <end position="172"/>
    </location>
</feature>
<keyword evidence="4" id="KW-0472">Membrane</keyword>
<dbReference type="InterPro" id="IPR011990">
    <property type="entry name" value="TPR-like_helical_dom_sf"/>
</dbReference>
<dbReference type="SMART" id="SM00028">
    <property type="entry name" value="TPR"/>
    <property type="match status" value="5"/>
</dbReference>
<keyword evidence="4" id="KW-0812">Transmembrane</keyword>